<dbReference type="SMART" id="SM00450">
    <property type="entry name" value="RHOD"/>
    <property type="match status" value="1"/>
</dbReference>
<reference evidence="3" key="1">
    <citation type="journal article" date="2011" name="Genetics">
        <title>Massive changes in genome architecture accompany the transition to self-fertility in the filamentous fungus Neurospora tetrasperma.</title>
        <authorList>
            <person name="Ellison C.E."/>
            <person name="Stajich J.E."/>
            <person name="Jacobson D.J."/>
            <person name="Natvig D.O."/>
            <person name="Lapidus A."/>
            <person name="Foster B."/>
            <person name="Aerts A."/>
            <person name="Riley R."/>
            <person name="Lindquist E.A."/>
            <person name="Grigoriev I.V."/>
            <person name="Taylor J.W."/>
        </authorList>
    </citation>
    <scope>NUCLEOTIDE SEQUENCE [LARGE SCALE GENOMIC DNA]</scope>
    <source>
        <strain evidence="3">FGSC 2508 / P0657</strain>
    </source>
</reference>
<accession>F8MJ61</accession>
<dbReference type="CDD" id="cd01519">
    <property type="entry name" value="RHOD_HSP67B2"/>
    <property type="match status" value="1"/>
</dbReference>
<evidence type="ECO:0000313" key="3">
    <source>
        <dbReference type="Proteomes" id="UP000008065"/>
    </source>
</evidence>
<keyword evidence="3" id="KW-1185">Reference proteome</keyword>
<protein>
    <recommendedName>
        <fullName evidence="1">Rhodanese domain-containing protein</fullName>
    </recommendedName>
</protein>
<dbReference type="InterPro" id="IPR036873">
    <property type="entry name" value="Rhodanese-like_dom_sf"/>
</dbReference>
<dbReference type="Gene3D" id="3.40.250.10">
    <property type="entry name" value="Rhodanese-like domain"/>
    <property type="match status" value="1"/>
</dbReference>
<dbReference type="RefSeq" id="XP_009850095.1">
    <property type="nucleotide sequence ID" value="XM_009851793.1"/>
</dbReference>
<dbReference type="GO" id="GO:0004792">
    <property type="term" value="F:thiosulfate-cyanide sulfurtransferase activity"/>
    <property type="evidence" value="ECO:0007669"/>
    <property type="project" value="TreeGrafter"/>
</dbReference>
<dbReference type="HOGENOM" id="CLU_089574_0_0_1"/>
<name>F8MJ61_NEUT8</name>
<dbReference type="Pfam" id="PF00581">
    <property type="entry name" value="Rhodanese"/>
    <property type="match status" value="1"/>
</dbReference>
<gene>
    <name evidence="2" type="ORF">NEUTE1DRAFT_61710</name>
</gene>
<proteinExistence type="predicted"/>
<dbReference type="GeneID" id="20828901"/>
<dbReference type="VEuPathDB" id="FungiDB:NEUTE1DRAFT_61710"/>
<dbReference type="PANTHER" id="PTHR44086">
    <property type="entry name" value="THIOSULFATE SULFURTRANSFERASE RDL2, MITOCHONDRIAL-RELATED"/>
    <property type="match status" value="1"/>
</dbReference>
<evidence type="ECO:0000313" key="2">
    <source>
        <dbReference type="EMBL" id="EGO59905.1"/>
    </source>
</evidence>
<feature type="domain" description="Rhodanese" evidence="1">
    <location>
        <begin position="119"/>
        <end position="213"/>
    </location>
</feature>
<dbReference type="GO" id="GO:0005739">
    <property type="term" value="C:mitochondrion"/>
    <property type="evidence" value="ECO:0007669"/>
    <property type="project" value="TreeGrafter"/>
</dbReference>
<dbReference type="KEGG" id="nte:NEUTE1DRAFT61710"/>
<dbReference type="AlphaFoldDB" id="F8MJ61"/>
<organism evidence="2 3">
    <name type="scientific">Neurospora tetrasperma (strain FGSC 2508 / ATCC MYA-4615 / P0657)</name>
    <dbReference type="NCBI Taxonomy" id="510951"/>
    <lineage>
        <taxon>Eukaryota</taxon>
        <taxon>Fungi</taxon>
        <taxon>Dikarya</taxon>
        <taxon>Ascomycota</taxon>
        <taxon>Pezizomycotina</taxon>
        <taxon>Sordariomycetes</taxon>
        <taxon>Sordariomycetidae</taxon>
        <taxon>Sordariales</taxon>
        <taxon>Sordariaceae</taxon>
        <taxon>Neurospora</taxon>
    </lineage>
</organism>
<dbReference type="PANTHER" id="PTHR44086:SF10">
    <property type="entry name" value="THIOSULFATE SULFURTRANSFERASE_RHODANESE-LIKE DOMAIN-CONTAINING PROTEIN 3"/>
    <property type="match status" value="1"/>
</dbReference>
<dbReference type="InterPro" id="IPR001763">
    <property type="entry name" value="Rhodanese-like_dom"/>
</dbReference>
<dbReference type="EMBL" id="GL891303">
    <property type="protein sequence ID" value="EGO59905.1"/>
    <property type="molecule type" value="Genomic_DNA"/>
</dbReference>
<dbReference type="PROSITE" id="PS50206">
    <property type="entry name" value="RHODANESE_3"/>
    <property type="match status" value="1"/>
</dbReference>
<evidence type="ECO:0000259" key="1">
    <source>
        <dbReference type="PROSITE" id="PS50206"/>
    </source>
</evidence>
<dbReference type="Proteomes" id="UP000008065">
    <property type="component" value="Unassembled WGS sequence"/>
</dbReference>
<sequence>MLSAPTRRSIARLSAGAAKSIGSTGTTSVAGSVTNATLRKAAAATKGQQQVIPTKRAFSTAVRPNNTSTATRAARAAYYSQEAQGKGQKGENKIWAFEEIQTLIEDPNRNVIIIEEKKDTREPGELHQTGRIPTAINIPITTSPDSFFISEDEFEDRFGFPRPSKDSEVVFYCKAGVRSRGAAGLAREAGWEKVGEYPGSWLDWAARGGKVER</sequence>
<dbReference type="SUPFAM" id="SSF52821">
    <property type="entry name" value="Rhodanese/Cell cycle control phosphatase"/>
    <property type="match status" value="1"/>
</dbReference>
<dbReference type="OrthoDB" id="566238at2759"/>